<evidence type="ECO:0000256" key="1">
    <source>
        <dbReference type="SAM" id="MobiDB-lite"/>
    </source>
</evidence>
<feature type="region of interest" description="Disordered" evidence="1">
    <location>
        <begin position="791"/>
        <end position="855"/>
    </location>
</feature>
<reference evidence="3" key="1">
    <citation type="submission" date="2021-01" db="EMBL/GenBank/DDBJ databases">
        <authorList>
            <person name="Corre E."/>
            <person name="Pelletier E."/>
            <person name="Niang G."/>
            <person name="Scheremetjew M."/>
            <person name="Finn R."/>
            <person name="Kale V."/>
            <person name="Holt S."/>
            <person name="Cochrane G."/>
            <person name="Meng A."/>
            <person name="Brown T."/>
            <person name="Cohen L."/>
        </authorList>
    </citation>
    <scope>NUCLEOTIDE SEQUENCE</scope>
    <source>
        <strain evidence="3">Pop2</strain>
    </source>
</reference>
<accession>A0A7S1ZZ32</accession>
<sequence length="855" mass="97274">MVGAGAAPSLSRKIFLSLFAMAASAAVVTVVLDSSGWSSSSDTEEEDRPDFVFEHPYVSSSYYTSTKSMKTLKELDRLQVQPKLVPWDGKGKDPNRQVATRLAIVRPFCEFDAGPLPTTFTCWNSLAPCKTAAADLGEYEDLELDEDEGPWNPDEVGEEKWFDTVGSDLFRDAGADLFLFYSQTFSENEVAIKAVDEIIDSYNEPGGWSQCFENIYAIEANIPQELDLYIPSAQEELYNWVNGPNRQFEAAFRIIQSGEWGHFDGFYLMEGDSVPIKAHWLDVVLSEIASYRPFAILGAQYDGDKWDNFYEDIPLSLLHHTNGNAIYNTSHPLMERLVGQLEVEAPCPYNSIPYDYRMSQMWVEGTLQIVPKLAPKIMLNEEGENITLSNNTAMFTKWGEMFQHEDPFRYTKVIHNYAATNLIPRHLGPEYIIHGAKLYSPWDPTRINVTLVVSEWFSDRSTHLLKTLDQKDHPFSEVIIMLPPIIAERDDYEELTVVPVRPQHRQGPDVLDLCDATVNSEWFMLTNSYHHVARHVDLMFTPGTFKPVVPFTPATYPFCFKFAYCKETVSLAQRFKAGFDKVVQDFDMLYKTEERNKFCDEWKSRFGEQGEDLYKREKHRLLTRKKIVGPTGPTATSYTSFLAREGKDGMYKLTDRSLYGARDPFIKIFYKEEKMDSYTPEELALKTALSNDNQTDCNCKAFETKESCEGSGIGCLWRERFESCHPPEMFDDGTPICPVTDAPTMAPTTYIEFDLEQTDAPTITPTRAPVVPDPWFAALFKNREHERLKLGDTEEGLEEEALRDGELQEDDDFFVDEIIDDLSARRTEDAGGSEGDADKVKESSDEEETSEEVPA</sequence>
<organism evidence="3">
    <name type="scientific">Ditylum brightwellii</name>
    <dbReference type="NCBI Taxonomy" id="49249"/>
    <lineage>
        <taxon>Eukaryota</taxon>
        <taxon>Sar</taxon>
        <taxon>Stramenopiles</taxon>
        <taxon>Ochrophyta</taxon>
        <taxon>Bacillariophyta</taxon>
        <taxon>Mediophyceae</taxon>
        <taxon>Lithodesmiophycidae</taxon>
        <taxon>Lithodesmiales</taxon>
        <taxon>Lithodesmiaceae</taxon>
        <taxon>Ditylum</taxon>
    </lineage>
</organism>
<evidence type="ECO:0008006" key="4">
    <source>
        <dbReference type="Google" id="ProtNLM"/>
    </source>
</evidence>
<dbReference type="EMBL" id="HBGN01035364">
    <property type="protein sequence ID" value="CAD9352958.1"/>
    <property type="molecule type" value="Transcribed_RNA"/>
</dbReference>
<dbReference type="AlphaFoldDB" id="A0A7S1ZZ32"/>
<feature type="compositionally biased region" description="Acidic residues" evidence="1">
    <location>
        <begin position="844"/>
        <end position="855"/>
    </location>
</feature>
<gene>
    <name evidence="3" type="ORF">DBRI1063_LOCUS22736</name>
</gene>
<evidence type="ECO:0000313" key="3">
    <source>
        <dbReference type="EMBL" id="CAD9352958.1"/>
    </source>
</evidence>
<feature type="signal peptide" evidence="2">
    <location>
        <begin position="1"/>
        <end position="25"/>
    </location>
</feature>
<keyword evidence="2" id="KW-0732">Signal</keyword>
<feature type="chain" id="PRO_5030951091" description="Protein xylosyltransferase" evidence="2">
    <location>
        <begin position="26"/>
        <end position="855"/>
    </location>
</feature>
<protein>
    <recommendedName>
        <fullName evidence="4">Protein xylosyltransferase</fullName>
    </recommendedName>
</protein>
<feature type="compositionally biased region" description="Acidic residues" evidence="1">
    <location>
        <begin position="807"/>
        <end position="820"/>
    </location>
</feature>
<evidence type="ECO:0000256" key="2">
    <source>
        <dbReference type="SAM" id="SignalP"/>
    </source>
</evidence>
<name>A0A7S1ZZ32_9STRA</name>
<proteinExistence type="predicted"/>